<dbReference type="PRINTS" id="PR01657">
    <property type="entry name" value="MCMFAMILY"/>
</dbReference>
<dbReference type="Gene3D" id="3.30.230.10">
    <property type="match status" value="1"/>
</dbReference>
<evidence type="ECO:0000256" key="1">
    <source>
        <dbReference type="ARBA" id="ARBA00006354"/>
    </source>
</evidence>
<evidence type="ECO:0000259" key="4">
    <source>
        <dbReference type="SMART" id="SM00382"/>
    </source>
</evidence>
<comment type="caution">
    <text evidence="5">The sequence shown here is derived from an EMBL/GenBank/DDBJ whole genome shotgun (WGS) entry which is preliminary data.</text>
</comment>
<organism evidence="5">
    <name type="scientific">candidate division WOR-3 bacterium</name>
    <dbReference type="NCBI Taxonomy" id="2052148"/>
    <lineage>
        <taxon>Bacteria</taxon>
        <taxon>Bacteria division WOR-3</taxon>
    </lineage>
</organism>
<feature type="domain" description="AAA+ ATPase" evidence="4">
    <location>
        <begin position="213"/>
        <end position="396"/>
    </location>
</feature>
<dbReference type="GO" id="GO:0005524">
    <property type="term" value="F:ATP binding"/>
    <property type="evidence" value="ECO:0007669"/>
    <property type="project" value="UniProtKB-KW"/>
</dbReference>
<protein>
    <submittedName>
        <fullName evidence="5">ATP-binding protein</fullName>
    </submittedName>
</protein>
<evidence type="ECO:0000256" key="2">
    <source>
        <dbReference type="ARBA" id="ARBA00022741"/>
    </source>
</evidence>
<dbReference type="InterPro" id="IPR027417">
    <property type="entry name" value="P-loop_NTPase"/>
</dbReference>
<dbReference type="Pfam" id="PF13541">
    <property type="entry name" value="ChlI"/>
    <property type="match status" value="1"/>
</dbReference>
<dbReference type="PANTHER" id="PTHR32039">
    <property type="entry name" value="MAGNESIUM-CHELATASE SUBUNIT CHLI"/>
    <property type="match status" value="1"/>
</dbReference>
<evidence type="ECO:0000313" key="5">
    <source>
        <dbReference type="EMBL" id="HGE99620.1"/>
    </source>
</evidence>
<dbReference type="AlphaFoldDB" id="A0A7C3Z2D4"/>
<dbReference type="Gene3D" id="3.40.50.300">
    <property type="entry name" value="P-loop containing nucleotide triphosphate hydrolases"/>
    <property type="match status" value="1"/>
</dbReference>
<proteinExistence type="inferred from homology"/>
<name>A0A7C3Z2D4_UNCW3</name>
<evidence type="ECO:0000256" key="3">
    <source>
        <dbReference type="ARBA" id="ARBA00022840"/>
    </source>
</evidence>
<dbReference type="GO" id="GO:0003677">
    <property type="term" value="F:DNA binding"/>
    <property type="evidence" value="ECO:0007669"/>
    <property type="project" value="InterPro"/>
</dbReference>
<gene>
    <name evidence="5" type="ORF">ENX07_06090</name>
</gene>
<comment type="similarity">
    <text evidence="1">Belongs to the Mg-chelatase subunits D/I family. ComM subfamily.</text>
</comment>
<dbReference type="InterPro" id="IPR014721">
    <property type="entry name" value="Ribsml_uS5_D2-typ_fold_subgr"/>
</dbReference>
<dbReference type="InterPro" id="IPR001208">
    <property type="entry name" value="MCM_dom"/>
</dbReference>
<dbReference type="PANTHER" id="PTHR32039:SF7">
    <property type="entry name" value="COMPETENCE PROTEIN COMM"/>
    <property type="match status" value="1"/>
</dbReference>
<dbReference type="SUPFAM" id="SSF54211">
    <property type="entry name" value="Ribosomal protein S5 domain 2-like"/>
    <property type="match status" value="1"/>
</dbReference>
<keyword evidence="2" id="KW-0547">Nucleotide-binding</keyword>
<dbReference type="InterPro" id="IPR000523">
    <property type="entry name" value="Mg_chelatse_chII-like_cat_dom"/>
</dbReference>
<dbReference type="InterPro" id="IPR045006">
    <property type="entry name" value="CHLI-like"/>
</dbReference>
<dbReference type="SMART" id="SM00382">
    <property type="entry name" value="AAA"/>
    <property type="match status" value="1"/>
</dbReference>
<dbReference type="Pfam" id="PF01078">
    <property type="entry name" value="Mg_chelatase"/>
    <property type="match status" value="1"/>
</dbReference>
<dbReference type="InterPro" id="IPR003593">
    <property type="entry name" value="AAA+_ATPase"/>
</dbReference>
<dbReference type="InterPro" id="IPR004482">
    <property type="entry name" value="Mg_chelat-rel"/>
</dbReference>
<dbReference type="Pfam" id="PF13335">
    <property type="entry name" value="Mg_chelatase_C"/>
    <property type="match status" value="1"/>
</dbReference>
<dbReference type="EMBL" id="DTMQ01000040">
    <property type="protein sequence ID" value="HGE99620.1"/>
    <property type="molecule type" value="Genomic_DNA"/>
</dbReference>
<dbReference type="InterPro" id="IPR020568">
    <property type="entry name" value="Ribosomal_Su5_D2-typ_SF"/>
</dbReference>
<dbReference type="CDD" id="cd00009">
    <property type="entry name" value="AAA"/>
    <property type="match status" value="1"/>
</dbReference>
<keyword evidence="3 5" id="KW-0067">ATP-binding</keyword>
<reference evidence="5" key="1">
    <citation type="journal article" date="2020" name="mSystems">
        <title>Genome- and Community-Level Interaction Insights into Carbon Utilization and Element Cycling Functions of Hydrothermarchaeota in Hydrothermal Sediment.</title>
        <authorList>
            <person name="Zhou Z."/>
            <person name="Liu Y."/>
            <person name="Xu W."/>
            <person name="Pan J."/>
            <person name="Luo Z.H."/>
            <person name="Li M."/>
        </authorList>
    </citation>
    <scope>NUCLEOTIDE SEQUENCE [LARGE SCALE GENOMIC DNA]</scope>
    <source>
        <strain evidence="5">SpSt-906</strain>
    </source>
</reference>
<sequence length="514" mass="56817">MLSKVFSASILGIDAYRVEVETDLAMGLPSFTIVGLPDTAVKESQHRVTTAIRNSGFPFPLRKITVNLAPADVKKEGASFDLPIACGILSAYNVIKGTQVRNFLLSGELALDGRLRPIRGTICIATLPQKGEFSGIIVPAENGKEAALAANVPVFPANSLAEVVSFLNGDSCLEPVRVDVEGLFKTAQEYYVDFSDVKGQEQAKRALEIAAAGGHNVLMLGPPGTGKTMLARRMPTILPPMEWEEALETTKIYSVHGSLEPGQAIVATRPFRSPHHTASEAGMIGGGVFPRPGEVSLAHNGVLFLDELPEFHRDVLESLRQPLEDGFVVIGRAKASLLFPARFLLLASMNPCPCGYFSDPYRECICSPSQISRYRKKISGPLLDRFDLQINVPSLRFEEIARKEVGESSAAIRERVTKARRIQIERFRETKRKRPIFSNAQMETRDLKRFCPITKDSEDLLKRAIERFGLSARAYDRILKVARTIADLEGKENIEPAHIAEAIQYRSFDRKLER</sequence>
<dbReference type="InterPro" id="IPR025158">
    <property type="entry name" value="Mg_chelat-rel_C"/>
</dbReference>
<dbReference type="SUPFAM" id="SSF52540">
    <property type="entry name" value="P-loop containing nucleoside triphosphate hydrolases"/>
    <property type="match status" value="1"/>
</dbReference>
<dbReference type="NCBIfam" id="TIGR00368">
    <property type="entry name" value="YifB family Mg chelatase-like AAA ATPase"/>
    <property type="match status" value="1"/>
</dbReference>
<accession>A0A7C3Z2D4</accession>